<dbReference type="InterPro" id="IPR050109">
    <property type="entry name" value="HTH-type_TetR-like_transc_reg"/>
</dbReference>
<protein>
    <submittedName>
        <fullName evidence="6">TetR family transcriptional regulator</fullName>
    </submittedName>
</protein>
<accession>A0A495IJ16</accession>
<dbReference type="PROSITE" id="PS01081">
    <property type="entry name" value="HTH_TETR_1"/>
    <property type="match status" value="1"/>
</dbReference>
<dbReference type="EMBL" id="RBKS01000001">
    <property type="protein sequence ID" value="RKR75967.1"/>
    <property type="molecule type" value="Genomic_DNA"/>
</dbReference>
<dbReference type="OrthoDB" id="4746440at2"/>
<dbReference type="PANTHER" id="PTHR30055:SF238">
    <property type="entry name" value="MYCOFACTOCIN BIOSYNTHESIS TRANSCRIPTIONAL REGULATOR MFTR-RELATED"/>
    <property type="match status" value="1"/>
</dbReference>
<dbReference type="InterPro" id="IPR001647">
    <property type="entry name" value="HTH_TetR"/>
</dbReference>
<keyword evidence="7" id="KW-1185">Reference proteome</keyword>
<proteinExistence type="predicted"/>
<comment type="caution">
    <text evidence="6">The sequence shown here is derived from an EMBL/GenBank/DDBJ whole genome shotgun (WGS) entry which is preliminary data.</text>
</comment>
<feature type="DNA-binding region" description="H-T-H motif" evidence="4">
    <location>
        <begin position="29"/>
        <end position="48"/>
    </location>
</feature>
<gene>
    <name evidence="6" type="ORF">C8E83_3131</name>
</gene>
<evidence type="ECO:0000256" key="1">
    <source>
        <dbReference type="ARBA" id="ARBA00023015"/>
    </source>
</evidence>
<evidence type="ECO:0000256" key="3">
    <source>
        <dbReference type="ARBA" id="ARBA00023163"/>
    </source>
</evidence>
<dbReference type="InterPro" id="IPR023772">
    <property type="entry name" value="DNA-bd_HTH_TetR-type_CS"/>
</dbReference>
<dbReference type="GO" id="GO:0000976">
    <property type="term" value="F:transcription cis-regulatory region binding"/>
    <property type="evidence" value="ECO:0007669"/>
    <property type="project" value="TreeGrafter"/>
</dbReference>
<keyword evidence="3" id="KW-0804">Transcription</keyword>
<dbReference type="Pfam" id="PF00440">
    <property type="entry name" value="TetR_N"/>
    <property type="match status" value="1"/>
</dbReference>
<dbReference type="Gene3D" id="1.10.357.10">
    <property type="entry name" value="Tetracycline Repressor, domain 2"/>
    <property type="match status" value="1"/>
</dbReference>
<evidence type="ECO:0000313" key="7">
    <source>
        <dbReference type="Proteomes" id="UP000280008"/>
    </source>
</evidence>
<dbReference type="PROSITE" id="PS50977">
    <property type="entry name" value="HTH_TETR_2"/>
    <property type="match status" value="1"/>
</dbReference>
<dbReference type="PANTHER" id="PTHR30055">
    <property type="entry name" value="HTH-TYPE TRANSCRIPTIONAL REGULATOR RUTR"/>
    <property type="match status" value="1"/>
</dbReference>
<evidence type="ECO:0000256" key="2">
    <source>
        <dbReference type="ARBA" id="ARBA00023125"/>
    </source>
</evidence>
<keyword evidence="1" id="KW-0805">Transcription regulation</keyword>
<name>A0A495IJ16_9MICO</name>
<organism evidence="6 7">
    <name type="scientific">Frondihabitans australicus</name>
    <dbReference type="NCBI Taxonomy" id="386892"/>
    <lineage>
        <taxon>Bacteria</taxon>
        <taxon>Bacillati</taxon>
        <taxon>Actinomycetota</taxon>
        <taxon>Actinomycetes</taxon>
        <taxon>Micrococcales</taxon>
        <taxon>Microbacteriaceae</taxon>
        <taxon>Frondihabitans</taxon>
    </lineage>
</organism>
<feature type="domain" description="HTH tetR-type" evidence="5">
    <location>
        <begin position="6"/>
        <end position="66"/>
    </location>
</feature>
<dbReference type="PRINTS" id="PR00455">
    <property type="entry name" value="HTHTETR"/>
</dbReference>
<dbReference type="GO" id="GO:0003700">
    <property type="term" value="F:DNA-binding transcription factor activity"/>
    <property type="evidence" value="ECO:0007669"/>
    <property type="project" value="TreeGrafter"/>
</dbReference>
<dbReference type="InterPro" id="IPR009057">
    <property type="entry name" value="Homeodomain-like_sf"/>
</dbReference>
<dbReference type="SUPFAM" id="SSF46689">
    <property type="entry name" value="Homeodomain-like"/>
    <property type="match status" value="1"/>
</dbReference>
<dbReference type="AlphaFoldDB" id="A0A495IJ16"/>
<evidence type="ECO:0000313" key="6">
    <source>
        <dbReference type="EMBL" id="RKR75967.1"/>
    </source>
</evidence>
<dbReference type="RefSeq" id="WP_121370830.1">
    <property type="nucleotide sequence ID" value="NZ_RBKS01000001.1"/>
</dbReference>
<sequence>MARWEPDARGRLLRAALDLFAEQGYERTTTAQIASRAGLTKTTFFRHFPDKREVLFYGQPMLMELATNGVRDAPADATPLDAAAAGVDAMASAHVEGQREYAPQLGAVVAANDELRERAAFKRASIAGAMADALVVRGVDERVAALAAELGARAYYTAFDRWIAPANTEPMPDLARTALTELRAAAAALA</sequence>
<evidence type="ECO:0000256" key="4">
    <source>
        <dbReference type="PROSITE-ProRule" id="PRU00335"/>
    </source>
</evidence>
<reference evidence="6 7" key="1">
    <citation type="submission" date="2018-10" db="EMBL/GenBank/DDBJ databases">
        <title>Sequencing the genomes of 1000 actinobacteria strains.</title>
        <authorList>
            <person name="Klenk H.-P."/>
        </authorList>
    </citation>
    <scope>NUCLEOTIDE SEQUENCE [LARGE SCALE GENOMIC DNA]</scope>
    <source>
        <strain evidence="6 7">DSM 17894</strain>
    </source>
</reference>
<keyword evidence="2 4" id="KW-0238">DNA-binding</keyword>
<dbReference type="Proteomes" id="UP000280008">
    <property type="component" value="Unassembled WGS sequence"/>
</dbReference>
<evidence type="ECO:0000259" key="5">
    <source>
        <dbReference type="PROSITE" id="PS50977"/>
    </source>
</evidence>